<proteinExistence type="predicted"/>
<organism evidence="1 2">
    <name type="scientific">Mycoplana rhizolycopersici</name>
    <dbReference type="NCBI Taxonomy" id="2746702"/>
    <lineage>
        <taxon>Bacteria</taxon>
        <taxon>Pseudomonadati</taxon>
        <taxon>Pseudomonadota</taxon>
        <taxon>Alphaproteobacteria</taxon>
        <taxon>Hyphomicrobiales</taxon>
        <taxon>Rhizobiaceae</taxon>
        <taxon>Mycoplana</taxon>
    </lineage>
</organism>
<keyword evidence="2" id="KW-1185">Reference proteome</keyword>
<dbReference type="EMBL" id="JABXYK010000017">
    <property type="protein sequence ID" value="NVP57894.1"/>
    <property type="molecule type" value="Genomic_DNA"/>
</dbReference>
<evidence type="ECO:0000313" key="2">
    <source>
        <dbReference type="Proteomes" id="UP000659172"/>
    </source>
</evidence>
<dbReference type="Proteomes" id="UP000659172">
    <property type="component" value="Unassembled WGS sequence"/>
</dbReference>
<evidence type="ECO:0000313" key="1">
    <source>
        <dbReference type="EMBL" id="NVP57894.1"/>
    </source>
</evidence>
<protein>
    <submittedName>
        <fullName evidence="1">Uncharacterized protein</fullName>
    </submittedName>
</protein>
<gene>
    <name evidence="1" type="ORF">HV823_21845</name>
</gene>
<comment type="caution">
    <text evidence="1">The sequence shown here is derived from an EMBL/GenBank/DDBJ whole genome shotgun (WGS) entry which is preliminary data.</text>
</comment>
<reference evidence="1 2" key="1">
    <citation type="submission" date="2020-06" db="EMBL/GenBank/DDBJ databases">
        <title>Rhizobium sp.nov. isolated from the tomato plant.</title>
        <authorList>
            <person name="Thin K.K."/>
            <person name="Zhang X."/>
            <person name="He S."/>
        </authorList>
    </citation>
    <scope>NUCLEOTIDE SEQUENCE [LARGE SCALE GENOMIC DNA]</scope>
    <source>
        <strain evidence="1 2">DBTS2</strain>
    </source>
</reference>
<dbReference type="RefSeq" id="WP_176951814.1">
    <property type="nucleotide sequence ID" value="NZ_JABXYK010000017.1"/>
</dbReference>
<accession>A0ABX2QJC9</accession>
<name>A0ABX2QJC9_9HYPH</name>
<sequence length="65" mass="7209">MHTKLLTPKQKAIRISQIATIMRECQDGHCTEAYLRNRGVTGVEMETLVPLAVEEANATADRRAA</sequence>